<dbReference type="Gene3D" id="3.90.950.10">
    <property type="match status" value="1"/>
</dbReference>
<proteinExistence type="inferred from homology"/>
<gene>
    <name evidence="3" type="ORF">US19_C0041G0009</name>
</gene>
<dbReference type="SUPFAM" id="SSF52972">
    <property type="entry name" value="ITPase-like"/>
    <property type="match status" value="1"/>
</dbReference>
<dbReference type="PANTHER" id="PTHR11067:SF9">
    <property type="entry name" value="INOSINE TRIPHOSPHATE PYROPHOSPHATASE"/>
    <property type="match status" value="1"/>
</dbReference>
<dbReference type="Pfam" id="PF01725">
    <property type="entry name" value="Ham1p_like"/>
    <property type="match status" value="1"/>
</dbReference>
<comment type="similarity">
    <text evidence="1">Belongs to the HAM1 NTPase family.</text>
</comment>
<dbReference type="EMBL" id="LBSA01000041">
    <property type="protein sequence ID" value="KKQ07618.1"/>
    <property type="molecule type" value="Genomic_DNA"/>
</dbReference>
<dbReference type="GO" id="GO:0009143">
    <property type="term" value="P:nucleoside triphosphate catabolic process"/>
    <property type="evidence" value="ECO:0007669"/>
    <property type="project" value="InterPro"/>
</dbReference>
<organism evidence="3 4">
    <name type="scientific">Candidatus Daviesbacteria bacterium GW2011_GWB1_36_5</name>
    <dbReference type="NCBI Taxonomy" id="1618426"/>
    <lineage>
        <taxon>Bacteria</taxon>
        <taxon>Candidatus Daviesiibacteriota</taxon>
    </lineage>
</organism>
<dbReference type="AlphaFoldDB" id="A0A0G0EKP1"/>
<evidence type="ECO:0000313" key="3">
    <source>
        <dbReference type="EMBL" id="KKQ07618.1"/>
    </source>
</evidence>
<accession>A0A0G0EKP1</accession>
<dbReference type="InterPro" id="IPR002637">
    <property type="entry name" value="RdgB/HAM1"/>
</dbReference>
<evidence type="ECO:0000256" key="2">
    <source>
        <dbReference type="ARBA" id="ARBA00022801"/>
    </source>
</evidence>
<comment type="caution">
    <text evidence="3">The sequence shown here is derived from an EMBL/GenBank/DDBJ whole genome shotgun (WGS) entry which is preliminary data.</text>
</comment>
<dbReference type="InterPro" id="IPR029001">
    <property type="entry name" value="ITPase-like_fam"/>
</dbReference>
<dbReference type="GO" id="GO:0005737">
    <property type="term" value="C:cytoplasm"/>
    <property type="evidence" value="ECO:0007669"/>
    <property type="project" value="TreeGrafter"/>
</dbReference>
<dbReference type="GO" id="GO:0047429">
    <property type="term" value="F:nucleoside triphosphate diphosphatase activity"/>
    <property type="evidence" value="ECO:0007669"/>
    <property type="project" value="InterPro"/>
</dbReference>
<sequence length="194" mass="21953">MFSMATKVTLLTKNSGKLKAAKSVFEPYSIVLEATDFEFPEIQADSSLEIAKHTAISAAKALNKPVIREDHSLFLNALGAPGPYMNFFEKRISAEDLLKILSSFKDRTGYFEIATVYAEPSGFTKELVMRVNMYIKDTVVKDGEGWSGIMCLEGETRAFSEYPDEERLSVWNKNYQEIATFLSSRISRIQCRYL</sequence>
<evidence type="ECO:0000256" key="1">
    <source>
        <dbReference type="ARBA" id="ARBA00008023"/>
    </source>
</evidence>
<dbReference type="PANTHER" id="PTHR11067">
    <property type="entry name" value="INOSINE TRIPHOSPHATE PYROPHOSPHATASE/HAM1 PROTEIN"/>
    <property type="match status" value="1"/>
</dbReference>
<reference evidence="3 4" key="1">
    <citation type="journal article" date="2015" name="Nature">
        <title>rRNA introns, odd ribosomes, and small enigmatic genomes across a large radiation of phyla.</title>
        <authorList>
            <person name="Brown C.T."/>
            <person name="Hug L.A."/>
            <person name="Thomas B.C."/>
            <person name="Sharon I."/>
            <person name="Castelle C.J."/>
            <person name="Singh A."/>
            <person name="Wilkins M.J."/>
            <person name="Williams K.H."/>
            <person name="Banfield J.F."/>
        </authorList>
    </citation>
    <scope>NUCLEOTIDE SEQUENCE [LARGE SCALE GENOMIC DNA]</scope>
</reference>
<keyword evidence="2" id="KW-0378">Hydrolase</keyword>
<name>A0A0G0EKP1_9BACT</name>
<evidence type="ECO:0000313" key="4">
    <source>
        <dbReference type="Proteomes" id="UP000034492"/>
    </source>
</evidence>
<protein>
    <submittedName>
        <fullName evidence="3">Non-canonical purine NTP pyrophosphatase</fullName>
    </submittedName>
</protein>
<dbReference type="Proteomes" id="UP000034492">
    <property type="component" value="Unassembled WGS sequence"/>
</dbReference>